<organism evidence="21 22">
    <name type="scientific">Vibrio bivalvicida</name>
    <dbReference type="NCBI Taxonomy" id="1276888"/>
    <lineage>
        <taxon>Bacteria</taxon>
        <taxon>Pseudomonadati</taxon>
        <taxon>Pseudomonadota</taxon>
        <taxon>Gammaproteobacteria</taxon>
        <taxon>Vibrionales</taxon>
        <taxon>Vibrionaceae</taxon>
        <taxon>Vibrio</taxon>
        <taxon>Vibrio oreintalis group</taxon>
    </lineage>
</organism>
<dbReference type="EMBL" id="JBGOOS010000034">
    <property type="protein sequence ID" value="MEZ8210756.1"/>
    <property type="molecule type" value="Genomic_DNA"/>
</dbReference>
<evidence type="ECO:0000256" key="6">
    <source>
        <dbReference type="ARBA" id="ARBA00022519"/>
    </source>
</evidence>
<evidence type="ECO:0000259" key="18">
    <source>
        <dbReference type="Pfam" id="PF02706"/>
    </source>
</evidence>
<dbReference type="InterPro" id="IPR005702">
    <property type="entry name" value="Wzc-like_C"/>
</dbReference>
<dbReference type="PANTHER" id="PTHR32309">
    <property type="entry name" value="TYROSINE-PROTEIN KINASE"/>
    <property type="match status" value="1"/>
</dbReference>
<name>A0ABV4MML2_9VIBR</name>
<evidence type="ECO:0000256" key="13">
    <source>
        <dbReference type="ARBA" id="ARBA00023136"/>
    </source>
</evidence>
<evidence type="ECO:0000313" key="22">
    <source>
        <dbReference type="Proteomes" id="UP001569151"/>
    </source>
</evidence>
<keyword evidence="8 17" id="KW-0812">Transmembrane</keyword>
<dbReference type="Pfam" id="PF02706">
    <property type="entry name" value="Wzz"/>
    <property type="match status" value="1"/>
</dbReference>
<keyword evidence="22" id="KW-1185">Reference proteome</keyword>
<evidence type="ECO:0000313" key="21">
    <source>
        <dbReference type="EMBL" id="MEZ8210756.1"/>
    </source>
</evidence>
<keyword evidence="10" id="KW-0418">Kinase</keyword>
<dbReference type="InterPro" id="IPR025669">
    <property type="entry name" value="AAA_dom"/>
</dbReference>
<keyword evidence="16" id="KW-0175">Coiled coil</keyword>
<dbReference type="InterPro" id="IPR050445">
    <property type="entry name" value="Bact_polysacc_biosynth/exp"/>
</dbReference>
<dbReference type="RefSeq" id="WP_371720012.1">
    <property type="nucleotide sequence ID" value="NZ_JBGOOF010000037.1"/>
</dbReference>
<comment type="similarity">
    <text evidence="2">Belongs to the CpsD/CapB family.</text>
</comment>
<sequence length="737" mass="81906">MNSQSETVPHSQLLDLGYYIHLIKTRWLPIVTFAVLCSAITVLVVLSITPVYKATATLLIDSSTKKAVSIEEIVGFDTSTKEYYQTQLEILKSNQVAQRVIDKLDLASFEEFNASLRQVDPGLFSQLKSALSELTILKAYLSEKDREQSAQIDEEQQVNRKVLKAFKAKLSIEPIRKTQLVKISFEAEDPKLAAQIANEVGHAFIENNLESKLLATEQATSWINSRLSELKNKLDESETKLLAFLKQQELIDDSGIVALTSSELSNLTDRIAKATEKRIETQSIYSALRKSESKEVAALASIPLISNHPQIRDIRQAESEAVKRVSELSKRYGPKHDKMIQAQAQLETISLRANRVVAKLVNGIEKELASAVNQETLLREELLAKKDEFQSLSIVKREYDVLKRDVDTNAKLYDLFLTRQKEASATSDFSSSNARFSDYALIPESPSKPNRKLIVALAFALSLGFALVVVIAQDAFNNTIESSRDFENKLGLLPTGTIPKIKDKMYKKSPLDSSVFGNNKFVVFQESIDSIRTSLVLSLHNTQRKLIAVSSSVPGEGKTTTSVNLALSFSKLEKVLLIDCDLRKPSIAQRFKLNPSTPGLVNHLLMNHPLEESITSIEGSNLDVMSSGMVAPDPQELLGSQGFAEMIRDLETKYDRIIIDTPPILPVKDSFIVGKITGGIILVLKANSTTKSVYKHTMTLFTKHKIAIDGVVLNQVPVPKKGKHTYSEYATYAYGQS</sequence>
<comment type="catalytic activity">
    <reaction evidence="15">
        <text>L-tyrosyl-[protein] + ATP = O-phospho-L-tyrosyl-[protein] + ADP + H(+)</text>
        <dbReference type="Rhea" id="RHEA:10596"/>
        <dbReference type="Rhea" id="RHEA-COMP:10136"/>
        <dbReference type="Rhea" id="RHEA-COMP:20101"/>
        <dbReference type="ChEBI" id="CHEBI:15378"/>
        <dbReference type="ChEBI" id="CHEBI:30616"/>
        <dbReference type="ChEBI" id="CHEBI:46858"/>
        <dbReference type="ChEBI" id="CHEBI:61978"/>
        <dbReference type="ChEBI" id="CHEBI:456216"/>
        <dbReference type="EC" id="2.7.10.2"/>
    </reaction>
</comment>
<evidence type="ECO:0000256" key="1">
    <source>
        <dbReference type="ARBA" id="ARBA00004429"/>
    </source>
</evidence>
<proteinExistence type="inferred from homology"/>
<evidence type="ECO:0000256" key="2">
    <source>
        <dbReference type="ARBA" id="ARBA00007316"/>
    </source>
</evidence>
<evidence type="ECO:0000256" key="16">
    <source>
        <dbReference type="SAM" id="Coils"/>
    </source>
</evidence>
<keyword evidence="6" id="KW-0997">Cell inner membrane</keyword>
<evidence type="ECO:0000256" key="11">
    <source>
        <dbReference type="ARBA" id="ARBA00022840"/>
    </source>
</evidence>
<evidence type="ECO:0000256" key="15">
    <source>
        <dbReference type="ARBA" id="ARBA00051245"/>
    </source>
</evidence>
<keyword evidence="11" id="KW-0067">ATP-binding</keyword>
<feature type="transmembrane region" description="Helical" evidence="17">
    <location>
        <begin position="27"/>
        <end position="48"/>
    </location>
</feature>
<comment type="subcellular location">
    <subcellularLocation>
        <location evidence="1">Cell inner membrane</location>
        <topology evidence="1">Multi-pass membrane protein</topology>
    </subcellularLocation>
</comment>
<comment type="caution">
    <text evidence="21">The sequence shown here is derived from an EMBL/GenBank/DDBJ whole genome shotgun (WGS) entry which is preliminary data.</text>
</comment>
<evidence type="ECO:0000256" key="8">
    <source>
        <dbReference type="ARBA" id="ARBA00022692"/>
    </source>
</evidence>
<protein>
    <recommendedName>
        <fullName evidence="4">non-specific protein-tyrosine kinase</fullName>
        <ecNumber evidence="4">2.7.10.2</ecNumber>
    </recommendedName>
</protein>
<keyword evidence="5" id="KW-1003">Cell membrane</keyword>
<accession>A0ABV4MML2</accession>
<dbReference type="SUPFAM" id="SSF52540">
    <property type="entry name" value="P-loop containing nucleoside triphosphate hydrolases"/>
    <property type="match status" value="1"/>
</dbReference>
<dbReference type="Gene3D" id="3.40.50.300">
    <property type="entry name" value="P-loop containing nucleotide triphosphate hydrolases"/>
    <property type="match status" value="1"/>
</dbReference>
<evidence type="ECO:0000259" key="19">
    <source>
        <dbReference type="Pfam" id="PF13614"/>
    </source>
</evidence>
<comment type="similarity">
    <text evidence="3">Belongs to the etk/wzc family.</text>
</comment>
<evidence type="ECO:0000256" key="10">
    <source>
        <dbReference type="ARBA" id="ARBA00022777"/>
    </source>
</evidence>
<feature type="coiled-coil region" evidence="16">
    <location>
        <begin position="227"/>
        <end position="277"/>
    </location>
</feature>
<gene>
    <name evidence="21" type="ORF">ACED39_18460</name>
</gene>
<feature type="domain" description="Tyrosine-protein kinase G-rich" evidence="20">
    <location>
        <begin position="402"/>
        <end position="474"/>
    </location>
</feature>
<evidence type="ECO:0000256" key="7">
    <source>
        <dbReference type="ARBA" id="ARBA00022679"/>
    </source>
</evidence>
<evidence type="ECO:0000256" key="5">
    <source>
        <dbReference type="ARBA" id="ARBA00022475"/>
    </source>
</evidence>
<reference evidence="21 22" key="1">
    <citation type="submission" date="2024-06" db="EMBL/GenBank/DDBJ databases">
        <authorList>
            <person name="Steensen K."/>
            <person name="Seneca J."/>
            <person name="Bartlau N."/>
            <person name="Yu A.X."/>
            <person name="Polz M.F."/>
        </authorList>
    </citation>
    <scope>NUCLEOTIDE SEQUENCE [LARGE SCALE GENOMIC DNA]</scope>
    <source>
        <strain evidence="21 22">1F146</strain>
    </source>
</reference>
<keyword evidence="7" id="KW-0808">Transferase</keyword>
<dbReference type="Pfam" id="PF13807">
    <property type="entry name" value="GNVR"/>
    <property type="match status" value="1"/>
</dbReference>
<dbReference type="CDD" id="cd05387">
    <property type="entry name" value="BY-kinase"/>
    <property type="match status" value="1"/>
</dbReference>
<evidence type="ECO:0000256" key="9">
    <source>
        <dbReference type="ARBA" id="ARBA00022741"/>
    </source>
</evidence>
<evidence type="ECO:0000256" key="12">
    <source>
        <dbReference type="ARBA" id="ARBA00022989"/>
    </source>
</evidence>
<keyword evidence="12 17" id="KW-1133">Transmembrane helix</keyword>
<keyword evidence="13 17" id="KW-0472">Membrane</keyword>
<dbReference type="InterPro" id="IPR003856">
    <property type="entry name" value="LPS_length_determ_N"/>
</dbReference>
<dbReference type="Proteomes" id="UP001569151">
    <property type="component" value="Unassembled WGS sequence"/>
</dbReference>
<dbReference type="NCBIfam" id="TIGR01007">
    <property type="entry name" value="eps_fam"/>
    <property type="match status" value="1"/>
</dbReference>
<evidence type="ECO:0000256" key="3">
    <source>
        <dbReference type="ARBA" id="ARBA00008883"/>
    </source>
</evidence>
<dbReference type="EC" id="2.7.10.2" evidence="4"/>
<evidence type="ECO:0000256" key="14">
    <source>
        <dbReference type="ARBA" id="ARBA00023137"/>
    </source>
</evidence>
<evidence type="ECO:0000256" key="4">
    <source>
        <dbReference type="ARBA" id="ARBA00011903"/>
    </source>
</evidence>
<keyword evidence="9" id="KW-0547">Nucleotide-binding</keyword>
<dbReference type="InterPro" id="IPR032807">
    <property type="entry name" value="GNVR"/>
</dbReference>
<evidence type="ECO:0000259" key="20">
    <source>
        <dbReference type="Pfam" id="PF13807"/>
    </source>
</evidence>
<feature type="domain" description="AAA" evidence="19">
    <location>
        <begin position="545"/>
        <end position="666"/>
    </location>
</feature>
<keyword evidence="14" id="KW-0829">Tyrosine-protein kinase</keyword>
<evidence type="ECO:0000256" key="17">
    <source>
        <dbReference type="SAM" id="Phobius"/>
    </source>
</evidence>
<feature type="domain" description="Polysaccharide chain length determinant N-terminal" evidence="18">
    <location>
        <begin position="14"/>
        <end position="104"/>
    </location>
</feature>
<dbReference type="PANTHER" id="PTHR32309:SF13">
    <property type="entry name" value="FERRIC ENTEROBACTIN TRANSPORT PROTEIN FEPE"/>
    <property type="match status" value="1"/>
</dbReference>
<dbReference type="InterPro" id="IPR027417">
    <property type="entry name" value="P-loop_NTPase"/>
</dbReference>
<dbReference type="Pfam" id="PF13614">
    <property type="entry name" value="AAA_31"/>
    <property type="match status" value="1"/>
</dbReference>